<accession>A0ABN8DU68</accession>
<comment type="caution">
    <text evidence="1">The sequence shown here is derived from an EMBL/GenBank/DDBJ whole genome shotgun (WGS) entry which is preliminary data.</text>
</comment>
<keyword evidence="2" id="KW-1185">Reference proteome</keyword>
<evidence type="ECO:0000313" key="2">
    <source>
        <dbReference type="Proteomes" id="UP000838672"/>
    </source>
</evidence>
<proteinExistence type="predicted"/>
<evidence type="ECO:0008006" key="3">
    <source>
        <dbReference type="Google" id="ProtNLM"/>
    </source>
</evidence>
<evidence type="ECO:0000313" key="1">
    <source>
        <dbReference type="EMBL" id="CAH0534317.1"/>
    </source>
</evidence>
<organism evidence="1 2">
    <name type="scientific">Vibrio stylophorae</name>
    <dbReference type="NCBI Taxonomy" id="659351"/>
    <lineage>
        <taxon>Bacteria</taxon>
        <taxon>Pseudomonadati</taxon>
        <taxon>Pseudomonadota</taxon>
        <taxon>Gammaproteobacteria</taxon>
        <taxon>Vibrionales</taxon>
        <taxon>Vibrionaceae</taxon>
        <taxon>Vibrio</taxon>
    </lineage>
</organism>
<gene>
    <name evidence="1" type="ORF">VST7929_02240</name>
</gene>
<protein>
    <recommendedName>
        <fullName evidence="3">N-acetyltransferase domain-containing protein</fullName>
    </recommendedName>
</protein>
<sequence>MMLIRTEAPVDQLHIDSLIAEYAGQSQQQMFHQLRESGELALSVVLVDDDGELHGHVAALSVWCEDFPRAVLVSLVAESIEQQSALCIELAEMLMELGYGALCARHQDGQYYQWQDQQWQLMQADFEVSEQGMDALAHFQLPTLVKMEKSS</sequence>
<reference evidence="1" key="1">
    <citation type="submission" date="2021-11" db="EMBL/GenBank/DDBJ databases">
        <authorList>
            <person name="Rodrigo-Torres L."/>
            <person name="Arahal R. D."/>
            <person name="Lucena T."/>
        </authorList>
    </citation>
    <scope>NUCLEOTIDE SEQUENCE</scope>
    <source>
        <strain evidence="1">CECT 7929</strain>
    </source>
</reference>
<dbReference type="RefSeq" id="WP_237466801.1">
    <property type="nucleotide sequence ID" value="NZ_CAKLDI010000001.1"/>
</dbReference>
<dbReference type="EMBL" id="CAKLDI010000001">
    <property type="protein sequence ID" value="CAH0534317.1"/>
    <property type="molecule type" value="Genomic_DNA"/>
</dbReference>
<name>A0ABN8DU68_9VIBR</name>
<dbReference type="Gene3D" id="3.40.630.30">
    <property type="match status" value="1"/>
</dbReference>
<dbReference type="Proteomes" id="UP000838672">
    <property type="component" value="Unassembled WGS sequence"/>
</dbReference>